<evidence type="ECO:0000313" key="5">
    <source>
        <dbReference type="EMBL" id="WIM67950.1"/>
    </source>
</evidence>
<accession>A0ABY8VE74</accession>
<dbReference type="InterPro" id="IPR012156">
    <property type="entry name" value="Cold_shock_CspA"/>
</dbReference>
<keyword evidence="6" id="KW-1185">Reference proteome</keyword>
<dbReference type="Pfam" id="PF00313">
    <property type="entry name" value="CSD"/>
    <property type="match status" value="1"/>
</dbReference>
<gene>
    <name evidence="5" type="ORF">QP027_00685</name>
</gene>
<dbReference type="SMART" id="SM00357">
    <property type="entry name" value="CSP"/>
    <property type="match status" value="1"/>
</dbReference>
<dbReference type="EMBL" id="CP126969">
    <property type="protein sequence ID" value="WIM67950.1"/>
    <property type="molecule type" value="Genomic_DNA"/>
</dbReference>
<dbReference type="PROSITE" id="PS51857">
    <property type="entry name" value="CSD_2"/>
    <property type="match status" value="1"/>
</dbReference>
<organism evidence="5 6">
    <name type="scientific">Corynebacterium breve</name>
    <dbReference type="NCBI Taxonomy" id="3049799"/>
    <lineage>
        <taxon>Bacteria</taxon>
        <taxon>Bacillati</taxon>
        <taxon>Actinomycetota</taxon>
        <taxon>Actinomycetes</taxon>
        <taxon>Mycobacteriales</taxon>
        <taxon>Corynebacteriaceae</taxon>
        <taxon>Corynebacterium</taxon>
    </lineage>
</organism>
<dbReference type="InterPro" id="IPR012340">
    <property type="entry name" value="NA-bd_OB-fold"/>
</dbReference>
<proteinExistence type="predicted"/>
<dbReference type="InterPro" id="IPR011129">
    <property type="entry name" value="CSD"/>
</dbReference>
<dbReference type="PRINTS" id="PR00050">
    <property type="entry name" value="COLDSHOCK"/>
</dbReference>
<evidence type="ECO:0000256" key="3">
    <source>
        <dbReference type="RuleBase" id="RU000408"/>
    </source>
</evidence>
<dbReference type="InterPro" id="IPR019844">
    <property type="entry name" value="CSD_CS"/>
</dbReference>
<evidence type="ECO:0000313" key="6">
    <source>
        <dbReference type="Proteomes" id="UP001225598"/>
    </source>
</evidence>
<dbReference type="CDD" id="cd04458">
    <property type="entry name" value="CSP_CDS"/>
    <property type="match status" value="1"/>
</dbReference>
<sequence>MATGTVKWFNAEKGFGFIAPDDGSADVFVHYSEIQGNGFRTLEENQKVEFEVGEGAKGPQAQGVTAL</sequence>
<feature type="domain" description="CSD" evidence="4">
    <location>
        <begin position="1"/>
        <end position="66"/>
    </location>
</feature>
<dbReference type="PIRSF" id="PIRSF002599">
    <property type="entry name" value="Cold_shock_A"/>
    <property type="match status" value="1"/>
</dbReference>
<dbReference type="Gene3D" id="2.40.50.140">
    <property type="entry name" value="Nucleic acid-binding proteins"/>
    <property type="match status" value="1"/>
</dbReference>
<evidence type="ECO:0000256" key="1">
    <source>
        <dbReference type="ARBA" id="ARBA00004496"/>
    </source>
</evidence>
<comment type="subcellular location">
    <subcellularLocation>
        <location evidence="1 3">Cytoplasm</location>
    </subcellularLocation>
</comment>
<dbReference type="RefSeq" id="WP_284825274.1">
    <property type="nucleotide sequence ID" value="NZ_CP126969.1"/>
</dbReference>
<dbReference type="InterPro" id="IPR050181">
    <property type="entry name" value="Cold_shock_domain"/>
</dbReference>
<dbReference type="PROSITE" id="PS00352">
    <property type="entry name" value="CSD_1"/>
    <property type="match status" value="1"/>
</dbReference>
<dbReference type="InterPro" id="IPR002059">
    <property type="entry name" value="CSP_DNA-bd"/>
</dbReference>
<reference evidence="5 6" key="1">
    <citation type="submission" date="2023-05" db="EMBL/GenBank/DDBJ databases">
        <title>Corynebacterium suedekumii sp. nov. and Corynebacterium breve sp. nov. isolated from raw cow's milk.</title>
        <authorList>
            <person name="Baer M.K."/>
            <person name="Mehl L."/>
            <person name="Hellmuth R."/>
            <person name="Marke G."/>
            <person name="Lipski A."/>
        </authorList>
    </citation>
    <scope>NUCLEOTIDE SEQUENCE [LARGE SCALE GENOMIC DNA]</scope>
    <source>
        <strain evidence="5 6">R4</strain>
    </source>
</reference>
<dbReference type="SUPFAM" id="SSF50249">
    <property type="entry name" value="Nucleic acid-binding proteins"/>
    <property type="match status" value="1"/>
</dbReference>
<dbReference type="Proteomes" id="UP001225598">
    <property type="component" value="Chromosome"/>
</dbReference>
<dbReference type="PANTHER" id="PTHR11544">
    <property type="entry name" value="COLD SHOCK DOMAIN CONTAINING PROTEINS"/>
    <property type="match status" value="1"/>
</dbReference>
<evidence type="ECO:0000256" key="2">
    <source>
        <dbReference type="ARBA" id="ARBA00022490"/>
    </source>
</evidence>
<protein>
    <submittedName>
        <fullName evidence="5">Cold-shock protein</fullName>
    </submittedName>
</protein>
<keyword evidence="2" id="KW-0963">Cytoplasm</keyword>
<evidence type="ECO:0000259" key="4">
    <source>
        <dbReference type="PROSITE" id="PS51857"/>
    </source>
</evidence>
<name>A0ABY8VE74_9CORY</name>